<dbReference type="GO" id="GO:0005737">
    <property type="term" value="C:cytoplasm"/>
    <property type="evidence" value="ECO:0007669"/>
    <property type="project" value="TreeGrafter"/>
</dbReference>
<reference evidence="2 3" key="1">
    <citation type="submission" date="2020-06" db="EMBL/GenBank/DDBJ databases">
        <title>Genome mining for natural products.</title>
        <authorList>
            <person name="Zhang B."/>
            <person name="Shi J."/>
            <person name="Ge H."/>
        </authorList>
    </citation>
    <scope>NUCLEOTIDE SEQUENCE [LARGE SCALE GENOMIC DNA]</scope>
    <source>
        <strain evidence="2 3">NA02069</strain>
    </source>
</reference>
<dbReference type="PANTHER" id="PTHR13847">
    <property type="entry name" value="SARCOSINE DEHYDROGENASE-RELATED"/>
    <property type="match status" value="1"/>
</dbReference>
<dbReference type="Gene3D" id="3.50.50.60">
    <property type="entry name" value="FAD/NAD(P)-binding domain"/>
    <property type="match status" value="1"/>
</dbReference>
<protein>
    <submittedName>
        <fullName evidence="2">FAD-binding oxidoreductase</fullName>
    </submittedName>
</protein>
<feature type="domain" description="FAD dependent oxidoreductase" evidence="1">
    <location>
        <begin position="7"/>
        <end position="341"/>
    </location>
</feature>
<dbReference type="InterPro" id="IPR036188">
    <property type="entry name" value="FAD/NAD-bd_sf"/>
</dbReference>
<evidence type="ECO:0000259" key="1">
    <source>
        <dbReference type="Pfam" id="PF01266"/>
    </source>
</evidence>
<dbReference type="SUPFAM" id="SSF51905">
    <property type="entry name" value="FAD/NAD(P)-binding domain"/>
    <property type="match status" value="1"/>
</dbReference>
<organism evidence="2 3">
    <name type="scientific">Streptomyces chartreusis</name>
    <dbReference type="NCBI Taxonomy" id="1969"/>
    <lineage>
        <taxon>Bacteria</taxon>
        <taxon>Bacillati</taxon>
        <taxon>Actinomycetota</taxon>
        <taxon>Actinomycetes</taxon>
        <taxon>Kitasatosporales</taxon>
        <taxon>Streptomycetaceae</taxon>
        <taxon>Streptomyces</taxon>
    </lineage>
</organism>
<evidence type="ECO:0000313" key="3">
    <source>
        <dbReference type="Proteomes" id="UP000509418"/>
    </source>
</evidence>
<dbReference type="Gene3D" id="3.30.9.10">
    <property type="entry name" value="D-Amino Acid Oxidase, subunit A, domain 2"/>
    <property type="match status" value="1"/>
</dbReference>
<dbReference type="Pfam" id="PF01266">
    <property type="entry name" value="DAO"/>
    <property type="match status" value="1"/>
</dbReference>
<dbReference type="EMBL" id="CP056041">
    <property type="protein sequence ID" value="QKZ19976.1"/>
    <property type="molecule type" value="Genomic_DNA"/>
</dbReference>
<proteinExistence type="predicted"/>
<name>A0A7H8T909_STRCX</name>
<dbReference type="AlphaFoldDB" id="A0A7H8T909"/>
<evidence type="ECO:0000313" key="2">
    <source>
        <dbReference type="EMBL" id="QKZ19976.1"/>
    </source>
</evidence>
<dbReference type="InterPro" id="IPR006076">
    <property type="entry name" value="FAD-dep_OxRdtase"/>
</dbReference>
<accession>A0A7H8T909</accession>
<dbReference type="Proteomes" id="UP000509418">
    <property type="component" value="Chromosome"/>
</dbReference>
<keyword evidence="3" id="KW-1185">Reference proteome</keyword>
<gene>
    <name evidence="2" type="ORF">HUT05_23005</name>
</gene>
<sequence length="346" mass="35514">MKGDAVRVAIVGGGIAGTLLAWRTVRAPGGAVVDLFTDGTGGRADASRVSGGLVRGFEPTVAATGPAAESLAEIRGSDILREWSGYRETGALYVLPAGADAREPAEVVDAYLPGSAEVVGRDGVIGAFPFRTLPAGSVAVVERHAGHISPHRLRTAALRAAAGAGVTVHEAPVGEVTRDPAVCTADGRTLRYDRVVVAAGAWTPKLLARSRLPVAGLRTKHIQYSLCETPLEGLGPFVDENSGLYGRPHEDGGFLLGLPSDRWGVDPDAMAPDQALARRVAESARRVFGVPVAVGRTVASCDCYHDPAGLELRSLGPGLHTFTGGSGGAAKTVVAASRKAAAALLA</sequence>